<proteinExistence type="predicted"/>
<dbReference type="Proteomes" id="UP000814243">
    <property type="component" value="Unassembled WGS sequence"/>
</dbReference>
<dbReference type="AlphaFoldDB" id="A0A922MI30"/>
<sequence>MSVLTAENSSKDFFDTFKRIVLTKLCYVQNPNVVARGATIASLLAAVFREGCRSTGVKLDEHGVLQNLDNPIMSEDVREELQNTDVFYGISHSLPFCLTAQDMAGSCMSKAFALLHMLSEDLHDKVQLADEAYNLYKNIKLAQEDEVCFCHLY</sequence>
<accession>A0A922MI30</accession>
<organism evidence="1 2">
    <name type="scientific">Spodoptera exigua</name>
    <name type="common">Beet armyworm</name>
    <name type="synonym">Noctua fulgens</name>
    <dbReference type="NCBI Taxonomy" id="7107"/>
    <lineage>
        <taxon>Eukaryota</taxon>
        <taxon>Metazoa</taxon>
        <taxon>Ecdysozoa</taxon>
        <taxon>Arthropoda</taxon>
        <taxon>Hexapoda</taxon>
        <taxon>Insecta</taxon>
        <taxon>Pterygota</taxon>
        <taxon>Neoptera</taxon>
        <taxon>Endopterygota</taxon>
        <taxon>Lepidoptera</taxon>
        <taxon>Glossata</taxon>
        <taxon>Ditrysia</taxon>
        <taxon>Noctuoidea</taxon>
        <taxon>Noctuidae</taxon>
        <taxon>Amphipyrinae</taxon>
        <taxon>Spodoptera</taxon>
    </lineage>
</organism>
<name>A0A922MI30_SPOEX</name>
<gene>
    <name evidence="1" type="ORF">HF086_002172</name>
</gene>
<comment type="caution">
    <text evidence="1">The sequence shown here is derived from an EMBL/GenBank/DDBJ whole genome shotgun (WGS) entry which is preliminary data.</text>
</comment>
<dbReference type="EMBL" id="JACEFF010000498">
    <property type="protein sequence ID" value="KAH9636472.1"/>
    <property type="molecule type" value="Genomic_DNA"/>
</dbReference>
<evidence type="ECO:0000313" key="1">
    <source>
        <dbReference type="EMBL" id="KAH9636472.1"/>
    </source>
</evidence>
<evidence type="ECO:0000313" key="2">
    <source>
        <dbReference type="Proteomes" id="UP000814243"/>
    </source>
</evidence>
<reference evidence="1" key="1">
    <citation type="journal article" date="2021" name="G3 (Bethesda)">
        <title>Genome and transcriptome analysis of the beet armyworm Spodoptera exigua reveals targets for pest control. .</title>
        <authorList>
            <person name="Simon S."/>
            <person name="Breeschoten T."/>
            <person name="Jansen H.J."/>
            <person name="Dirks R.P."/>
            <person name="Schranz M.E."/>
            <person name="Ros V.I.D."/>
        </authorList>
    </citation>
    <scope>NUCLEOTIDE SEQUENCE</scope>
    <source>
        <strain evidence="1">TB_SE_WUR_2020</strain>
    </source>
</reference>
<protein>
    <submittedName>
        <fullName evidence="1">Uncharacterized protein</fullName>
    </submittedName>
</protein>